<dbReference type="HOGENOM" id="CLU_094654_0_0_1"/>
<gene>
    <name evidence="1" type="ORF">CMQ_2809</name>
</gene>
<name>F0XI37_GROCL</name>
<dbReference type="GeneID" id="25975839"/>
<dbReference type="AlphaFoldDB" id="F0XI37"/>
<dbReference type="Proteomes" id="UP000007796">
    <property type="component" value="Unassembled WGS sequence"/>
</dbReference>
<evidence type="ECO:0000313" key="2">
    <source>
        <dbReference type="Proteomes" id="UP000007796"/>
    </source>
</evidence>
<evidence type="ECO:0008006" key="3">
    <source>
        <dbReference type="Google" id="ProtNLM"/>
    </source>
</evidence>
<dbReference type="eggNOG" id="ENOG502SN7S">
    <property type="taxonomic scope" value="Eukaryota"/>
</dbReference>
<proteinExistence type="predicted"/>
<dbReference type="PROSITE" id="PS51257">
    <property type="entry name" value="PROKAR_LIPOPROTEIN"/>
    <property type="match status" value="1"/>
</dbReference>
<evidence type="ECO:0000313" key="1">
    <source>
        <dbReference type="EMBL" id="EFX02880.1"/>
    </source>
</evidence>
<dbReference type="EMBL" id="GL629769">
    <property type="protein sequence ID" value="EFX02880.1"/>
    <property type="molecule type" value="Genomic_DNA"/>
</dbReference>
<organism evidence="2">
    <name type="scientific">Grosmannia clavigera (strain kw1407 / UAMH 11150)</name>
    <name type="common">Blue stain fungus</name>
    <name type="synonym">Graphiocladiella clavigera</name>
    <dbReference type="NCBI Taxonomy" id="655863"/>
    <lineage>
        <taxon>Eukaryota</taxon>
        <taxon>Fungi</taxon>
        <taxon>Dikarya</taxon>
        <taxon>Ascomycota</taxon>
        <taxon>Pezizomycotina</taxon>
        <taxon>Sordariomycetes</taxon>
        <taxon>Sordariomycetidae</taxon>
        <taxon>Ophiostomatales</taxon>
        <taxon>Ophiostomataceae</taxon>
        <taxon>Leptographium</taxon>
    </lineage>
</organism>
<reference evidence="1 2" key="1">
    <citation type="journal article" date="2011" name="Proc. Natl. Acad. Sci. U.S.A.">
        <title>Genome and transcriptome analyses of the mountain pine beetle-fungal symbiont Grosmannia clavigera, a lodgepole pine pathogen.</title>
        <authorList>
            <person name="DiGuistini S."/>
            <person name="Wang Y."/>
            <person name="Liao N.Y."/>
            <person name="Taylor G."/>
            <person name="Tanguay P."/>
            <person name="Feau N."/>
            <person name="Henrissat B."/>
            <person name="Chan S.K."/>
            <person name="Hesse-Orce U."/>
            <person name="Alamouti S.M."/>
            <person name="Tsui C.K.M."/>
            <person name="Docking R.T."/>
            <person name="Levasseur A."/>
            <person name="Haridas S."/>
            <person name="Robertson G."/>
            <person name="Birol I."/>
            <person name="Holt R.A."/>
            <person name="Marra M.A."/>
            <person name="Hamelin R.C."/>
            <person name="Hirst M."/>
            <person name="Jones S.J.M."/>
            <person name="Bohlmann J."/>
            <person name="Breuil C."/>
        </authorList>
    </citation>
    <scope>NUCLEOTIDE SEQUENCE [LARGE SCALE GENOMIC DNA]</scope>
    <source>
        <strain evidence="2">kw1407 / UAMH 11150</strain>
    </source>
</reference>
<dbReference type="OrthoDB" id="5409477at2759"/>
<dbReference type="RefSeq" id="XP_014172362.1">
    <property type="nucleotide sequence ID" value="XM_014316887.1"/>
</dbReference>
<dbReference type="InParanoid" id="F0XI37"/>
<protein>
    <recommendedName>
        <fullName evidence="3">Serine/threonine protein phosphatase</fullName>
    </recommendedName>
</protein>
<keyword evidence="2" id="KW-1185">Reference proteome</keyword>
<sequence>MYAKEYRDRKPARKIIRMDPDCAICHAPATAGCDCEAQGLEVAIRQAETRMMTSIYDDIRNWVRSHARDYILSYFELLKDRRMQAHEQHIERVTAQAFHYYHAPPHPSDVAAAQATLKRGIDEDWQSSVQRYPEVLEYYFSLVELMLPNDNDPMVRDPPLSALSGSRKASRRGPFTAPAAIPNGTATPGPSSAQGVTGPIYQHYPREALPRGRTPPPSLCRPRAAGEHRLLENAVRPSARIHHHQLLHPPTILPTES</sequence>
<accession>F0XI37</accession>